<dbReference type="Pfam" id="PF13540">
    <property type="entry name" value="RCC1_2"/>
    <property type="match status" value="2"/>
</dbReference>
<dbReference type="InterPro" id="IPR051553">
    <property type="entry name" value="Ran_GTPase-activating"/>
</dbReference>
<feature type="region of interest" description="Disordered" evidence="1">
    <location>
        <begin position="403"/>
        <end position="423"/>
    </location>
</feature>
<dbReference type="Pfam" id="PF00801">
    <property type="entry name" value="PKD"/>
    <property type="match status" value="1"/>
</dbReference>
<feature type="domain" description="PKD" evidence="3">
    <location>
        <begin position="442"/>
        <end position="492"/>
    </location>
</feature>
<evidence type="ECO:0000256" key="1">
    <source>
        <dbReference type="SAM" id="MobiDB-lite"/>
    </source>
</evidence>
<dbReference type="SUPFAM" id="SSF101898">
    <property type="entry name" value="NHL repeat"/>
    <property type="match status" value="1"/>
</dbReference>
<feature type="signal peptide" evidence="2">
    <location>
        <begin position="1"/>
        <end position="24"/>
    </location>
</feature>
<dbReference type="SMART" id="SM00089">
    <property type="entry name" value="PKD"/>
    <property type="match status" value="2"/>
</dbReference>
<accession>A0ABU4T1J5</accession>
<dbReference type="SUPFAM" id="SSF49299">
    <property type="entry name" value="PKD domain"/>
    <property type="match status" value="2"/>
</dbReference>
<dbReference type="RefSeq" id="WP_319967076.1">
    <property type="nucleotide sequence ID" value="NZ_JAXAVW010000013.1"/>
</dbReference>
<dbReference type="InterPro" id="IPR009091">
    <property type="entry name" value="RCC1/BLIP-II"/>
</dbReference>
<dbReference type="PANTHER" id="PTHR45982:SF1">
    <property type="entry name" value="REGULATOR OF CHROMOSOME CONDENSATION"/>
    <property type="match status" value="1"/>
</dbReference>
<protein>
    <submittedName>
        <fullName evidence="4">PKD domain-containing protein</fullName>
    </submittedName>
</protein>
<proteinExistence type="predicted"/>
<sequence length="867" mass="89766">MNKRTRLVTAAVVVATVAASVLVAGPGYDAAQVRMHAGTVWLASNRTGQVVLADGASAELVASVKVDEPGAALNIAQRGSDALVVNQETGVLSRIDGATHDVTPSTAVLPTSPGLLVKAAQGVVYGVDVHNGEISSIDPDTVAPRGRQQLAEKFRPDSVVVDGHDRLWAIDDESGDLVWLTGGERRTRTAETRSGHLTITAGLPALVDPERGTAELLSPDTGAVTRSLSTGLKAGETIALSGSAGRSRLLIANSARGELTVCTFDAGSCSEPMHVSAPGSELGTPIEINDHAVVPNLSTGQATVVDLTTSRVVAQRELFDRPTRFELLTRDGIVFFNDPYGNTAGVLDLDGKVRTITKYTEGTAGDTPSPSDPRARADQAVQVENRKQQPGLGISGQPVVTSRQNQVVTPPKPAASISVSPGNRGATGTDFELTMVLPQAGDATIRWSFGDGTAATGTTVSHSWQRSGVFTVRAEATLATGAKAHAETTITIDPADAPPAITQLNVHRPKPVIGESVHFSADVAGKPDRWRWTVTKTGGLTTEATAQTAEFEHRFVTPGVYAVSLTITRGTRTAQSSRQFTVARGAVKGWGRDFAGALKIPQAAESGVIAVDGGGSHSLALKSDGSVLAWGDPAAIEATVPPEALTGVVAIAAGGYHNLALKADGSVIAWGRDEFGQATVPSEAKHDVVAIAAGPYQNLVLKSDGSVVGWGHTPYGPLPVPEAAKSGVTAIASGPYHNMALKADGSIVSWGRFEGAEIEAPPEASSGVVAIAAGTMYSLALKADGSVVFWGLNRRNSYTVPAAAKSGVVSIDTGAWHILAQKADGSLIGWGGNNLDGELTIPAEYDHGVLDYATGEGFNLVVLEDLP</sequence>
<dbReference type="CDD" id="cd00146">
    <property type="entry name" value="PKD"/>
    <property type="match status" value="1"/>
</dbReference>
<evidence type="ECO:0000313" key="5">
    <source>
        <dbReference type="Proteomes" id="UP001285521"/>
    </source>
</evidence>
<evidence type="ECO:0000256" key="2">
    <source>
        <dbReference type="SAM" id="SignalP"/>
    </source>
</evidence>
<dbReference type="InterPro" id="IPR013783">
    <property type="entry name" value="Ig-like_fold"/>
</dbReference>
<dbReference type="PROSITE" id="PS50012">
    <property type="entry name" value="RCC1_3"/>
    <property type="match status" value="4"/>
</dbReference>
<keyword evidence="5" id="KW-1185">Reference proteome</keyword>
<comment type="caution">
    <text evidence="4">The sequence shown here is derived from an EMBL/GenBank/DDBJ whole genome shotgun (WGS) entry which is preliminary data.</text>
</comment>
<dbReference type="InterPro" id="IPR000601">
    <property type="entry name" value="PKD_dom"/>
</dbReference>
<dbReference type="Gene3D" id="2.130.10.30">
    <property type="entry name" value="Regulator of chromosome condensation 1/beta-lactamase-inhibitor protein II"/>
    <property type="match status" value="2"/>
</dbReference>
<reference evidence="4 5" key="2">
    <citation type="submission" date="2023-11" db="EMBL/GenBank/DDBJ databases">
        <authorList>
            <person name="Lara A.C."/>
            <person name="Chronakova A."/>
        </authorList>
    </citation>
    <scope>NUCLEOTIDE SEQUENCE [LARGE SCALE GENOMIC DNA]</scope>
    <source>
        <strain evidence="4 5">BCCO 10_0856</strain>
    </source>
</reference>
<feature type="domain" description="PKD" evidence="3">
    <location>
        <begin position="514"/>
        <end position="582"/>
    </location>
</feature>
<gene>
    <name evidence="4" type="ORF">SK803_17495</name>
</gene>
<keyword evidence="2" id="KW-0732">Signal</keyword>
<feature type="chain" id="PRO_5045253887" evidence="2">
    <location>
        <begin position="25"/>
        <end position="867"/>
    </location>
</feature>
<evidence type="ECO:0000313" key="4">
    <source>
        <dbReference type="EMBL" id="MDX8032023.1"/>
    </source>
</evidence>
<organism evidence="4 5">
    <name type="scientific">Lentzea miocenica</name>
    <dbReference type="NCBI Taxonomy" id="3095431"/>
    <lineage>
        <taxon>Bacteria</taxon>
        <taxon>Bacillati</taxon>
        <taxon>Actinomycetota</taxon>
        <taxon>Actinomycetes</taxon>
        <taxon>Pseudonocardiales</taxon>
        <taxon>Pseudonocardiaceae</taxon>
        <taxon>Lentzea</taxon>
    </lineage>
</organism>
<evidence type="ECO:0000259" key="3">
    <source>
        <dbReference type="PROSITE" id="PS50093"/>
    </source>
</evidence>
<dbReference type="InterPro" id="IPR015943">
    <property type="entry name" value="WD40/YVTN_repeat-like_dom_sf"/>
</dbReference>
<dbReference type="Proteomes" id="UP001285521">
    <property type="component" value="Unassembled WGS sequence"/>
</dbReference>
<dbReference type="Gene3D" id="2.130.10.10">
    <property type="entry name" value="YVTN repeat-like/Quinoprotein amine dehydrogenase"/>
    <property type="match status" value="1"/>
</dbReference>
<dbReference type="PANTHER" id="PTHR45982">
    <property type="entry name" value="REGULATOR OF CHROMOSOME CONDENSATION"/>
    <property type="match status" value="1"/>
</dbReference>
<dbReference type="InterPro" id="IPR022409">
    <property type="entry name" value="PKD/Chitinase_dom"/>
</dbReference>
<reference evidence="4 5" key="1">
    <citation type="submission" date="2023-11" db="EMBL/GenBank/DDBJ databases">
        <title>Lentzea sokolovensis, sp. nov., Lentzea kristufkii, sp. nov., and Lentzea miocenensis, sp. nov., rare actinobacteria from Sokolov Coal Basin, Miocene lacustrine sediment, Czech Republic.</title>
        <authorList>
            <person name="Lara A."/>
            <person name="Kotroba L."/>
            <person name="Nouioui I."/>
            <person name="Neumann-Schaal M."/>
            <person name="Mast Y."/>
            <person name="Chronakova A."/>
        </authorList>
    </citation>
    <scope>NUCLEOTIDE SEQUENCE [LARGE SCALE GENOMIC DNA]</scope>
    <source>
        <strain evidence="4 5">BCCO 10_0856</strain>
    </source>
</reference>
<name>A0ABU4T1J5_9PSEU</name>
<dbReference type="EMBL" id="JAXAVW010000013">
    <property type="protein sequence ID" value="MDX8032023.1"/>
    <property type="molecule type" value="Genomic_DNA"/>
</dbReference>
<dbReference type="InterPro" id="IPR035986">
    <property type="entry name" value="PKD_dom_sf"/>
</dbReference>
<dbReference type="InterPro" id="IPR000408">
    <property type="entry name" value="Reg_chr_condens"/>
</dbReference>
<dbReference type="Gene3D" id="2.60.40.10">
    <property type="entry name" value="Immunoglobulins"/>
    <property type="match status" value="1"/>
</dbReference>
<dbReference type="PROSITE" id="PS50093">
    <property type="entry name" value="PKD"/>
    <property type="match status" value="2"/>
</dbReference>
<dbReference type="SUPFAM" id="SSF50985">
    <property type="entry name" value="RCC1/BLIP-II"/>
    <property type="match status" value="1"/>
</dbReference>